<dbReference type="InterPro" id="IPR006162">
    <property type="entry name" value="Ppantetheine_attach_site"/>
</dbReference>
<comment type="caution">
    <text evidence="5">The sequence shown here is derived from an EMBL/GenBank/DDBJ whole genome shotgun (WGS) entry which is preliminary data.</text>
</comment>
<proteinExistence type="predicted"/>
<organism evidence="5 6">
    <name type="scientific">Allostreptomyces psammosilenae</name>
    <dbReference type="NCBI Taxonomy" id="1892865"/>
    <lineage>
        <taxon>Bacteria</taxon>
        <taxon>Bacillati</taxon>
        <taxon>Actinomycetota</taxon>
        <taxon>Actinomycetes</taxon>
        <taxon>Kitasatosporales</taxon>
        <taxon>Streptomycetaceae</taxon>
        <taxon>Allostreptomyces</taxon>
    </lineage>
</organism>
<evidence type="ECO:0000259" key="4">
    <source>
        <dbReference type="PROSITE" id="PS50075"/>
    </source>
</evidence>
<evidence type="ECO:0000313" key="6">
    <source>
        <dbReference type="Proteomes" id="UP000567795"/>
    </source>
</evidence>
<keyword evidence="6" id="KW-1185">Reference proteome</keyword>
<dbReference type="PROSITE" id="PS50075">
    <property type="entry name" value="CARRIER"/>
    <property type="match status" value="1"/>
</dbReference>
<dbReference type="GO" id="GO:0017000">
    <property type="term" value="P:antibiotic biosynthetic process"/>
    <property type="evidence" value="ECO:0007669"/>
    <property type="project" value="UniProtKB-ARBA"/>
</dbReference>
<evidence type="ECO:0000256" key="3">
    <source>
        <dbReference type="SAM" id="MobiDB-lite"/>
    </source>
</evidence>
<accession>A0A852ZP91</accession>
<dbReference type="EMBL" id="JACBZD010000001">
    <property type="protein sequence ID" value="NYI04189.1"/>
    <property type="molecule type" value="Genomic_DNA"/>
</dbReference>
<keyword evidence="1" id="KW-0596">Phosphopantetheine</keyword>
<dbReference type="Pfam" id="PF00550">
    <property type="entry name" value="PP-binding"/>
    <property type="match status" value="1"/>
</dbReference>
<dbReference type="SMART" id="SM00823">
    <property type="entry name" value="PKS_PP"/>
    <property type="match status" value="1"/>
</dbReference>
<sequence length="112" mass="11630">MTDQSPTTTRPAEPGDATGVVPGQQTGSPDGQMALDDIRRLLTACAGADGNAALAGDIMDTDFGDLGYDSLALMEMAARIEQERGVKIPDEVITELRTPRAVLETVNGGVVA</sequence>
<reference evidence="5 6" key="1">
    <citation type="submission" date="2020-07" db="EMBL/GenBank/DDBJ databases">
        <title>Sequencing the genomes of 1000 actinobacteria strains.</title>
        <authorList>
            <person name="Klenk H.-P."/>
        </authorList>
    </citation>
    <scope>NUCLEOTIDE SEQUENCE [LARGE SCALE GENOMIC DNA]</scope>
    <source>
        <strain evidence="5 6">DSM 42178</strain>
    </source>
</reference>
<feature type="compositionally biased region" description="Polar residues" evidence="3">
    <location>
        <begin position="1"/>
        <end position="10"/>
    </location>
</feature>
<gene>
    <name evidence="5" type="ORF">FHU37_001132</name>
</gene>
<feature type="region of interest" description="Disordered" evidence="3">
    <location>
        <begin position="1"/>
        <end position="32"/>
    </location>
</feature>
<evidence type="ECO:0000256" key="2">
    <source>
        <dbReference type="ARBA" id="ARBA00022553"/>
    </source>
</evidence>
<protein>
    <submittedName>
        <fullName evidence="5">Act minimal PKS acyl carrier protein</fullName>
    </submittedName>
</protein>
<evidence type="ECO:0000313" key="5">
    <source>
        <dbReference type="EMBL" id="NYI04189.1"/>
    </source>
</evidence>
<dbReference type="GO" id="GO:0031177">
    <property type="term" value="F:phosphopantetheine binding"/>
    <property type="evidence" value="ECO:0007669"/>
    <property type="project" value="InterPro"/>
</dbReference>
<dbReference type="InterPro" id="IPR020806">
    <property type="entry name" value="PKS_PP-bd"/>
</dbReference>
<keyword evidence="2" id="KW-0597">Phosphoprotein</keyword>
<dbReference type="Proteomes" id="UP000567795">
    <property type="component" value="Unassembled WGS sequence"/>
</dbReference>
<dbReference type="InterPro" id="IPR036736">
    <property type="entry name" value="ACP-like_sf"/>
</dbReference>
<evidence type="ECO:0000256" key="1">
    <source>
        <dbReference type="ARBA" id="ARBA00022450"/>
    </source>
</evidence>
<feature type="domain" description="Carrier" evidence="4">
    <location>
        <begin position="32"/>
        <end position="110"/>
    </location>
</feature>
<dbReference type="PROSITE" id="PS00012">
    <property type="entry name" value="PHOSPHOPANTETHEINE"/>
    <property type="match status" value="1"/>
</dbReference>
<dbReference type="InterPro" id="IPR009081">
    <property type="entry name" value="PP-bd_ACP"/>
</dbReference>
<name>A0A852ZP91_9ACTN</name>
<dbReference type="SUPFAM" id="SSF47336">
    <property type="entry name" value="ACP-like"/>
    <property type="match status" value="1"/>
</dbReference>
<dbReference type="Gene3D" id="1.10.1200.10">
    <property type="entry name" value="ACP-like"/>
    <property type="match status" value="1"/>
</dbReference>
<dbReference type="AlphaFoldDB" id="A0A852ZP91"/>